<dbReference type="AlphaFoldDB" id="A0A316YFC0"/>
<organism evidence="2 3">
    <name type="scientific">Acaromyces ingoldii</name>
    <dbReference type="NCBI Taxonomy" id="215250"/>
    <lineage>
        <taxon>Eukaryota</taxon>
        <taxon>Fungi</taxon>
        <taxon>Dikarya</taxon>
        <taxon>Basidiomycota</taxon>
        <taxon>Ustilaginomycotina</taxon>
        <taxon>Exobasidiomycetes</taxon>
        <taxon>Exobasidiales</taxon>
        <taxon>Cryptobasidiaceae</taxon>
        <taxon>Acaromyces</taxon>
    </lineage>
</organism>
<evidence type="ECO:0000259" key="1">
    <source>
        <dbReference type="Pfam" id="PF01636"/>
    </source>
</evidence>
<dbReference type="GeneID" id="37045053"/>
<dbReference type="OrthoDB" id="191037at2759"/>
<gene>
    <name evidence="2" type="ORF">FA10DRAFT_272727</name>
</gene>
<dbReference type="InterPro" id="IPR002575">
    <property type="entry name" value="Aminoglycoside_PTrfase"/>
</dbReference>
<evidence type="ECO:0000313" key="2">
    <source>
        <dbReference type="EMBL" id="PWN88250.1"/>
    </source>
</evidence>
<dbReference type="InterPro" id="IPR041726">
    <property type="entry name" value="ACAD10_11_N"/>
</dbReference>
<dbReference type="Proteomes" id="UP000245768">
    <property type="component" value="Unassembled WGS sequence"/>
</dbReference>
<dbReference type="PANTHER" id="PTHR47829:SF1">
    <property type="entry name" value="HAD FAMILY PHOSPHATASE"/>
    <property type="match status" value="1"/>
</dbReference>
<dbReference type="EMBL" id="KZ819638">
    <property type="protein sequence ID" value="PWN88250.1"/>
    <property type="molecule type" value="Genomic_DNA"/>
</dbReference>
<accession>A0A316YFC0</accession>
<sequence length="394" mass="43620">MTGQEFGAVRQAIDEKSLAKYLSEKVPEIKLPVQVKQAAFGQSNPTMLLTGSGGQRFILRKKPPGKLVSKTAHAVEREYKILEAIGRHNKSLPRPAVGGVPVPEVYCLCEDSSILGTPFYIMQFIEGRIFTDPRMLSIPKEERKQCWFSAIRTLAALHRIDPRKIGLGDYGKPSSFYPRQLKALSHVSGMQAQVPDEDSGKQVGPIPHMDEITAWLGANMVPDENCIAHGDYKIDNLIYHPTEPRVIAVLDWELSTLGHPLSDLGNLLQPFSLPCPNGAQINDPAEFERAQKRGEMFMLLGDLSDDVSPVPQKEALMRAYCQAAKRAYPIPAWHFCEAWAWFRAAVISQGIAARVAQRQASSAEAKMYATKFIPAAESVKTIMNKSGSNPRAKL</sequence>
<dbReference type="InterPro" id="IPR011009">
    <property type="entry name" value="Kinase-like_dom_sf"/>
</dbReference>
<feature type="domain" description="Aminoglycoside phosphotransferase" evidence="1">
    <location>
        <begin position="35"/>
        <end position="269"/>
    </location>
</feature>
<reference evidence="2" key="1">
    <citation type="journal article" date="2018" name="Mol. Biol. Evol.">
        <title>Broad Genomic Sampling Reveals a Smut Pathogenic Ancestry of the Fungal Clade Ustilaginomycotina.</title>
        <authorList>
            <person name="Kijpornyongpan T."/>
            <person name="Mondo S.J."/>
            <person name="Barry K."/>
            <person name="Sandor L."/>
            <person name="Lee J."/>
            <person name="Lipzen A."/>
            <person name="Pangilinan J."/>
            <person name="LaButti K."/>
            <person name="Hainaut M."/>
            <person name="Henrissat B."/>
            <person name="Grigoriev I.V."/>
            <person name="Spatafora J.W."/>
            <person name="Aime M.C."/>
        </authorList>
    </citation>
    <scope>NUCLEOTIDE SEQUENCE [LARGE SCALE GENOMIC DNA]</scope>
    <source>
        <strain evidence="2">MCA 4198</strain>
    </source>
</reference>
<name>A0A316YFC0_9BASI</name>
<dbReference type="RefSeq" id="XP_025375448.1">
    <property type="nucleotide sequence ID" value="XM_025523137.1"/>
</dbReference>
<dbReference type="PANTHER" id="PTHR47829">
    <property type="entry name" value="HYDROLASE, PUTATIVE (AFU_ORTHOLOGUE AFUA_1G12880)-RELATED"/>
    <property type="match status" value="1"/>
</dbReference>
<dbReference type="STRING" id="215250.A0A316YFC0"/>
<dbReference type="Gene3D" id="3.90.1200.10">
    <property type="match status" value="1"/>
</dbReference>
<dbReference type="CDD" id="cd05154">
    <property type="entry name" value="ACAD10_11_N-like"/>
    <property type="match status" value="1"/>
</dbReference>
<dbReference type="InParanoid" id="A0A316YFC0"/>
<evidence type="ECO:0000313" key="3">
    <source>
        <dbReference type="Proteomes" id="UP000245768"/>
    </source>
</evidence>
<dbReference type="Gene3D" id="3.30.200.20">
    <property type="entry name" value="Phosphorylase Kinase, domain 1"/>
    <property type="match status" value="1"/>
</dbReference>
<dbReference type="InterPro" id="IPR052898">
    <property type="entry name" value="ACAD10-like"/>
</dbReference>
<proteinExistence type="predicted"/>
<protein>
    <submittedName>
        <fullName evidence="2">APH-domain-containing protein</fullName>
    </submittedName>
</protein>
<dbReference type="Pfam" id="PF01636">
    <property type="entry name" value="APH"/>
    <property type="match status" value="1"/>
</dbReference>
<keyword evidence="3" id="KW-1185">Reference proteome</keyword>
<dbReference type="SUPFAM" id="SSF56112">
    <property type="entry name" value="Protein kinase-like (PK-like)"/>
    <property type="match status" value="1"/>
</dbReference>